<sequence>MRVVDLSHQISTGMPVFPGDPAVRIREAASIEAHGFRVCELHLGSHSGTHLDAPSHTVPAGPTLDQLTLGQLIGEARVVRVPDASALSVISLDTVRDQLDGVGPNTMVLFDTGWSQYFGEDEYYRHPSLDVGIAHFLIEHGVTVLGVDTLNPDHTPAADEEFVGLPVHDAFLGAGNVIIENLTNLAAIDWPRPTVIALPLSLGAVDGSPVRVVAVQGLSSHTSASQ</sequence>
<dbReference type="Proteomes" id="UP000541033">
    <property type="component" value="Unassembled WGS sequence"/>
</dbReference>
<organism evidence="2 3">
    <name type="scientific">Lysinibacter cavernae</name>
    <dbReference type="NCBI Taxonomy" id="1640652"/>
    <lineage>
        <taxon>Bacteria</taxon>
        <taxon>Bacillati</taxon>
        <taxon>Actinomycetota</taxon>
        <taxon>Actinomycetes</taxon>
        <taxon>Micrococcales</taxon>
        <taxon>Microbacteriaceae</taxon>
        <taxon>Lysinibacter</taxon>
    </lineage>
</organism>
<dbReference type="Gene3D" id="3.50.30.50">
    <property type="entry name" value="Putative cyclase"/>
    <property type="match status" value="1"/>
</dbReference>
<accession>A0A7X5R3E4</accession>
<reference evidence="2 3" key="1">
    <citation type="submission" date="2020-02" db="EMBL/GenBank/DDBJ databases">
        <title>Sequencing the genomes of 1000 actinobacteria strains.</title>
        <authorList>
            <person name="Klenk H.-P."/>
        </authorList>
    </citation>
    <scope>NUCLEOTIDE SEQUENCE [LARGE SCALE GENOMIC DNA]</scope>
    <source>
        <strain evidence="2 3">DSM 27960</strain>
    </source>
</reference>
<keyword evidence="3" id="KW-1185">Reference proteome</keyword>
<dbReference type="PANTHER" id="PTHR31118">
    <property type="entry name" value="CYCLASE-LIKE PROTEIN 2"/>
    <property type="match status" value="1"/>
</dbReference>
<dbReference type="SUPFAM" id="SSF102198">
    <property type="entry name" value="Putative cyclase"/>
    <property type="match status" value="1"/>
</dbReference>
<gene>
    <name evidence="1" type="ORF">FHX76_001916</name>
    <name evidence="2" type="ORF">FHX76_002841</name>
</gene>
<dbReference type="EMBL" id="JAAMOX010000002">
    <property type="protein sequence ID" value="NIH54945.1"/>
    <property type="molecule type" value="Genomic_DNA"/>
</dbReference>
<proteinExistence type="predicted"/>
<evidence type="ECO:0000313" key="1">
    <source>
        <dbReference type="EMBL" id="NIH54048.1"/>
    </source>
</evidence>
<evidence type="ECO:0000313" key="2">
    <source>
        <dbReference type="EMBL" id="NIH54945.1"/>
    </source>
</evidence>
<comment type="caution">
    <text evidence="2">The sequence shown here is derived from an EMBL/GenBank/DDBJ whole genome shotgun (WGS) entry which is preliminary data.</text>
</comment>
<dbReference type="GO" id="GO:0004061">
    <property type="term" value="F:arylformamidase activity"/>
    <property type="evidence" value="ECO:0007669"/>
    <property type="project" value="InterPro"/>
</dbReference>
<dbReference type="EMBL" id="JAAMOX010000001">
    <property type="protein sequence ID" value="NIH54048.1"/>
    <property type="molecule type" value="Genomic_DNA"/>
</dbReference>
<protein>
    <submittedName>
        <fullName evidence="2">Kynurenine formamidase</fullName>
    </submittedName>
</protein>
<dbReference type="Pfam" id="PF04199">
    <property type="entry name" value="Cyclase"/>
    <property type="match status" value="1"/>
</dbReference>
<dbReference type="AlphaFoldDB" id="A0A7X5R3E4"/>
<name>A0A7X5R3E4_9MICO</name>
<dbReference type="InterPro" id="IPR007325">
    <property type="entry name" value="KFase/CYL"/>
</dbReference>
<dbReference type="InterPro" id="IPR037175">
    <property type="entry name" value="KFase_sf"/>
</dbReference>
<dbReference type="PANTHER" id="PTHR31118:SF32">
    <property type="entry name" value="KYNURENINE FORMAMIDASE"/>
    <property type="match status" value="1"/>
</dbReference>
<evidence type="ECO:0000313" key="3">
    <source>
        <dbReference type="Proteomes" id="UP000541033"/>
    </source>
</evidence>
<dbReference type="RefSeq" id="WP_167150144.1">
    <property type="nucleotide sequence ID" value="NZ_JAAMOX010000001.1"/>
</dbReference>
<dbReference type="GO" id="GO:0019441">
    <property type="term" value="P:L-tryptophan catabolic process to kynurenine"/>
    <property type="evidence" value="ECO:0007669"/>
    <property type="project" value="InterPro"/>
</dbReference>